<comment type="cofactor">
    <cofactor evidence="6">
        <name>Mg(2+)</name>
        <dbReference type="ChEBI" id="CHEBI:18420"/>
    </cofactor>
</comment>
<dbReference type="GO" id="GO:0000287">
    <property type="term" value="F:magnesium ion binding"/>
    <property type="evidence" value="ECO:0007669"/>
    <property type="project" value="UniProtKB-UniRule"/>
</dbReference>
<evidence type="ECO:0000313" key="9">
    <source>
        <dbReference type="Proteomes" id="UP000550714"/>
    </source>
</evidence>
<dbReference type="EC" id="3.1.-.-" evidence="6"/>
<gene>
    <name evidence="6" type="primary">vapC</name>
    <name evidence="8" type="ORF">FHS23_004032</name>
</gene>
<proteinExistence type="inferred from homology"/>
<keyword evidence="6" id="KW-0800">Toxin</keyword>
<dbReference type="InterPro" id="IPR002716">
    <property type="entry name" value="PIN_dom"/>
</dbReference>
<dbReference type="Gene3D" id="3.40.50.1010">
    <property type="entry name" value="5'-nuclease"/>
    <property type="match status" value="1"/>
</dbReference>
<evidence type="ECO:0000259" key="7">
    <source>
        <dbReference type="Pfam" id="PF01850"/>
    </source>
</evidence>
<evidence type="ECO:0000256" key="4">
    <source>
        <dbReference type="ARBA" id="ARBA00022801"/>
    </source>
</evidence>
<dbReference type="CDD" id="cd09874">
    <property type="entry name" value="PIN_MT3492-like"/>
    <property type="match status" value="1"/>
</dbReference>
<keyword evidence="5 6" id="KW-0460">Magnesium</keyword>
<dbReference type="SUPFAM" id="SSF88723">
    <property type="entry name" value="PIN domain-like"/>
    <property type="match status" value="1"/>
</dbReference>
<evidence type="ECO:0000256" key="1">
    <source>
        <dbReference type="ARBA" id="ARBA00022649"/>
    </source>
</evidence>
<sequence>MIYLDTSAFLKLVWAEAETPALRRMLGERSDEHAVSSTLLAVETRRAAIRQGGGAVPRADFALEKVGLIEMSRAVAESAGRLPDPNLRSLDAIHLATALLLEGSVSTFVTYDKRLGTVAESLGLPVVSPV</sequence>
<feature type="domain" description="PIN" evidence="7">
    <location>
        <begin position="2"/>
        <end position="119"/>
    </location>
</feature>
<organism evidence="8 9">
    <name type="scientific">Prauserella isguenensis</name>
    <dbReference type="NCBI Taxonomy" id="1470180"/>
    <lineage>
        <taxon>Bacteria</taxon>
        <taxon>Bacillati</taxon>
        <taxon>Actinomycetota</taxon>
        <taxon>Actinomycetes</taxon>
        <taxon>Pseudonocardiales</taxon>
        <taxon>Pseudonocardiaceae</taxon>
        <taxon>Prauserella</taxon>
    </lineage>
</organism>
<name>A0A839S8H2_9PSEU</name>
<accession>A0A839S8H2</accession>
<dbReference type="HAMAP" id="MF_00265">
    <property type="entry name" value="VapC_Nob1"/>
    <property type="match status" value="1"/>
</dbReference>
<dbReference type="Proteomes" id="UP000550714">
    <property type="component" value="Unassembled WGS sequence"/>
</dbReference>
<comment type="caution">
    <text evidence="8">The sequence shown here is derived from an EMBL/GenBank/DDBJ whole genome shotgun (WGS) entry which is preliminary data.</text>
</comment>
<dbReference type="Pfam" id="PF01850">
    <property type="entry name" value="PIN"/>
    <property type="match status" value="1"/>
</dbReference>
<keyword evidence="9" id="KW-1185">Reference proteome</keyword>
<evidence type="ECO:0000256" key="2">
    <source>
        <dbReference type="ARBA" id="ARBA00022722"/>
    </source>
</evidence>
<dbReference type="GO" id="GO:0016787">
    <property type="term" value="F:hydrolase activity"/>
    <property type="evidence" value="ECO:0007669"/>
    <property type="project" value="UniProtKB-KW"/>
</dbReference>
<keyword evidence="3 6" id="KW-0479">Metal-binding</keyword>
<dbReference type="RefSeq" id="WP_183658262.1">
    <property type="nucleotide sequence ID" value="NZ_JACHWU010000006.1"/>
</dbReference>
<feature type="binding site" evidence="6">
    <location>
        <position position="91"/>
    </location>
    <ligand>
        <name>Mg(2+)</name>
        <dbReference type="ChEBI" id="CHEBI:18420"/>
    </ligand>
</feature>
<keyword evidence="2 6" id="KW-0540">Nuclease</keyword>
<dbReference type="AlphaFoldDB" id="A0A839S8H2"/>
<dbReference type="GO" id="GO:0004540">
    <property type="term" value="F:RNA nuclease activity"/>
    <property type="evidence" value="ECO:0007669"/>
    <property type="project" value="InterPro"/>
</dbReference>
<comment type="similarity">
    <text evidence="6">Belongs to the PINc/VapC protein family.</text>
</comment>
<evidence type="ECO:0000256" key="6">
    <source>
        <dbReference type="HAMAP-Rule" id="MF_00265"/>
    </source>
</evidence>
<comment type="function">
    <text evidence="6">Toxic component of a toxin-antitoxin (TA) system. An RNase.</text>
</comment>
<evidence type="ECO:0000256" key="5">
    <source>
        <dbReference type="ARBA" id="ARBA00022842"/>
    </source>
</evidence>
<protein>
    <recommendedName>
        <fullName evidence="6">Ribonuclease VapC</fullName>
        <shortName evidence="6">RNase VapC</shortName>
        <ecNumber evidence="6">3.1.-.-</ecNumber>
    </recommendedName>
    <alternativeName>
        <fullName evidence="6">Toxin VapC</fullName>
    </alternativeName>
</protein>
<dbReference type="EMBL" id="JACHWU010000006">
    <property type="protein sequence ID" value="MBB3052989.1"/>
    <property type="molecule type" value="Genomic_DNA"/>
</dbReference>
<evidence type="ECO:0000313" key="8">
    <source>
        <dbReference type="EMBL" id="MBB3052989.1"/>
    </source>
</evidence>
<keyword evidence="1 6" id="KW-1277">Toxin-antitoxin system</keyword>
<evidence type="ECO:0000256" key="3">
    <source>
        <dbReference type="ARBA" id="ARBA00022723"/>
    </source>
</evidence>
<dbReference type="InterPro" id="IPR022907">
    <property type="entry name" value="VapC_family"/>
</dbReference>
<reference evidence="8 9" key="1">
    <citation type="submission" date="2020-08" db="EMBL/GenBank/DDBJ databases">
        <title>Genomic Encyclopedia of Type Strains, Phase III (KMG-III): the genomes of soil and plant-associated and newly described type strains.</title>
        <authorList>
            <person name="Whitman W."/>
        </authorList>
    </citation>
    <scope>NUCLEOTIDE SEQUENCE [LARGE SCALE GENOMIC DNA]</scope>
    <source>
        <strain evidence="8 9">CECT 8577</strain>
    </source>
</reference>
<dbReference type="GO" id="GO:0090729">
    <property type="term" value="F:toxin activity"/>
    <property type="evidence" value="ECO:0007669"/>
    <property type="project" value="UniProtKB-KW"/>
</dbReference>
<keyword evidence="4 6" id="KW-0378">Hydrolase</keyword>
<feature type="binding site" evidence="6">
    <location>
        <position position="5"/>
    </location>
    <ligand>
        <name>Mg(2+)</name>
        <dbReference type="ChEBI" id="CHEBI:18420"/>
    </ligand>
</feature>
<dbReference type="InterPro" id="IPR029060">
    <property type="entry name" value="PIN-like_dom_sf"/>
</dbReference>